<reference evidence="2 3" key="1">
    <citation type="submission" date="2017-10" db="EMBL/GenBank/DDBJ databases">
        <title>Comparative genomics in systemic dimorphic fungi from Ajellomycetaceae.</title>
        <authorList>
            <person name="Munoz J.F."/>
            <person name="Mcewen J.G."/>
            <person name="Clay O.K."/>
            <person name="Cuomo C.A."/>
        </authorList>
    </citation>
    <scope>NUCLEOTIDE SEQUENCE [LARGE SCALE GENOMIC DNA]</scope>
    <source>
        <strain evidence="2 3">UAMH7299</strain>
    </source>
</reference>
<evidence type="ECO:0000313" key="2">
    <source>
        <dbReference type="EMBL" id="PGG98242.1"/>
    </source>
</evidence>
<keyword evidence="3" id="KW-1185">Reference proteome</keyword>
<dbReference type="Proteomes" id="UP000224634">
    <property type="component" value="Unassembled WGS sequence"/>
</dbReference>
<comment type="caution">
    <text evidence="2">The sequence shown here is derived from an EMBL/GenBank/DDBJ whole genome shotgun (WGS) entry which is preliminary data.</text>
</comment>
<accession>A0A2B7WNP1</accession>
<sequence>MDNPRQQKQSARAPEKIVFKNNTAKAQLRKETKQTLDNMDDDFAVEDPHQDPTHLSEAHRDLIAGPSSPSGLANRDDAIPYRFLAAVPVRSLGPVSDSL</sequence>
<dbReference type="EMBL" id="PDNA01000299">
    <property type="protein sequence ID" value="PGG98242.1"/>
    <property type="molecule type" value="Genomic_DNA"/>
</dbReference>
<feature type="compositionally biased region" description="Basic and acidic residues" evidence="1">
    <location>
        <begin position="46"/>
        <end position="62"/>
    </location>
</feature>
<protein>
    <submittedName>
        <fullName evidence="2">Uncharacterized protein</fullName>
    </submittedName>
</protein>
<feature type="non-terminal residue" evidence="2">
    <location>
        <position position="99"/>
    </location>
</feature>
<feature type="region of interest" description="Disordered" evidence="1">
    <location>
        <begin position="42"/>
        <end position="75"/>
    </location>
</feature>
<dbReference type="OrthoDB" id="4369165at2759"/>
<evidence type="ECO:0000313" key="3">
    <source>
        <dbReference type="Proteomes" id="UP000224634"/>
    </source>
</evidence>
<proteinExistence type="predicted"/>
<gene>
    <name evidence="2" type="ORF">AJ80_09567</name>
</gene>
<name>A0A2B7WNP1_POLH7</name>
<evidence type="ECO:0000256" key="1">
    <source>
        <dbReference type="SAM" id="MobiDB-lite"/>
    </source>
</evidence>
<dbReference type="AlphaFoldDB" id="A0A2B7WNP1"/>
<dbReference type="STRING" id="1447883.A0A2B7WNP1"/>
<organism evidence="2 3">
    <name type="scientific">Polytolypa hystricis (strain UAMH7299)</name>
    <dbReference type="NCBI Taxonomy" id="1447883"/>
    <lineage>
        <taxon>Eukaryota</taxon>
        <taxon>Fungi</taxon>
        <taxon>Dikarya</taxon>
        <taxon>Ascomycota</taxon>
        <taxon>Pezizomycotina</taxon>
        <taxon>Eurotiomycetes</taxon>
        <taxon>Eurotiomycetidae</taxon>
        <taxon>Onygenales</taxon>
        <taxon>Onygenales incertae sedis</taxon>
        <taxon>Polytolypa</taxon>
    </lineage>
</organism>